<dbReference type="EMBL" id="JBHRZH010000006">
    <property type="protein sequence ID" value="MFC3760815.1"/>
    <property type="molecule type" value="Genomic_DNA"/>
</dbReference>
<gene>
    <name evidence="3" type="ORF">ACFOUW_08190</name>
</gene>
<dbReference type="Pfam" id="PF03724">
    <property type="entry name" value="META"/>
    <property type="match status" value="2"/>
</dbReference>
<accession>A0ABV7YAV6</accession>
<protein>
    <submittedName>
        <fullName evidence="3">META domain-containing protein</fullName>
    </submittedName>
</protein>
<reference evidence="4" key="1">
    <citation type="journal article" date="2019" name="Int. J. Syst. Evol. Microbiol.">
        <title>The Global Catalogue of Microorganisms (GCM) 10K type strain sequencing project: providing services to taxonomists for standard genome sequencing and annotation.</title>
        <authorList>
            <consortium name="The Broad Institute Genomics Platform"/>
            <consortium name="The Broad Institute Genome Sequencing Center for Infectious Disease"/>
            <person name="Wu L."/>
            <person name="Ma J."/>
        </authorList>
    </citation>
    <scope>NUCLEOTIDE SEQUENCE [LARGE SCALE GENOMIC DNA]</scope>
    <source>
        <strain evidence="4">CGMCC 4.7241</strain>
    </source>
</reference>
<evidence type="ECO:0000256" key="1">
    <source>
        <dbReference type="SAM" id="SignalP"/>
    </source>
</evidence>
<proteinExistence type="predicted"/>
<feature type="signal peptide" evidence="1">
    <location>
        <begin position="1"/>
        <end position="22"/>
    </location>
</feature>
<evidence type="ECO:0000259" key="2">
    <source>
        <dbReference type="Pfam" id="PF03724"/>
    </source>
</evidence>
<dbReference type="InterPro" id="IPR053147">
    <property type="entry name" value="Hsp_HslJ-like"/>
</dbReference>
<dbReference type="PROSITE" id="PS51257">
    <property type="entry name" value="PROKAR_LIPOPROTEIN"/>
    <property type="match status" value="1"/>
</dbReference>
<dbReference type="RefSeq" id="WP_205117063.1">
    <property type="nucleotide sequence ID" value="NZ_JAFBCM010000001.1"/>
</dbReference>
<dbReference type="InterPro" id="IPR038670">
    <property type="entry name" value="HslJ-like_sf"/>
</dbReference>
<dbReference type="InterPro" id="IPR005184">
    <property type="entry name" value="DUF306_Meta_HslJ"/>
</dbReference>
<keyword evidence="1" id="KW-0732">Signal</keyword>
<dbReference type="PANTHER" id="PTHR35535:SF2">
    <property type="entry name" value="DUF306 DOMAIN-CONTAINING PROTEIN"/>
    <property type="match status" value="1"/>
</dbReference>
<feature type="domain" description="DUF306" evidence="2">
    <location>
        <begin position="36"/>
        <end position="141"/>
    </location>
</feature>
<sequence length="269" mass="27585">MKTHILLVAAVAAIASACGANAVVTSPPATDPAADLHGKTFLSTKVTVGGKNHALVEGTRISLSFEKTKLSALAGCNGVGGDVKLGNGVIDLTPGPSTLMACAPELMKQSEWFAKLLTSKPAWKFDDGTLTITADQTVLTFLDKKQAMPDIGLADSRWTLESIITGDTASSSAGASKAYLEFRDGKVSGFDGCNQLGGPAKVADGKVVLGQITSTLKACADGAEVGTAFGKVITQGTLTVVIDADRATLTTEDGKNGLVLRGSYGRPAR</sequence>
<name>A0ABV7YAV6_9ACTN</name>
<dbReference type="Proteomes" id="UP001595699">
    <property type="component" value="Unassembled WGS sequence"/>
</dbReference>
<feature type="chain" id="PRO_5047539038" evidence="1">
    <location>
        <begin position="23"/>
        <end position="269"/>
    </location>
</feature>
<comment type="caution">
    <text evidence="3">The sequence shown here is derived from an EMBL/GenBank/DDBJ whole genome shotgun (WGS) entry which is preliminary data.</text>
</comment>
<evidence type="ECO:0000313" key="4">
    <source>
        <dbReference type="Proteomes" id="UP001595699"/>
    </source>
</evidence>
<keyword evidence="4" id="KW-1185">Reference proteome</keyword>
<dbReference type="PANTHER" id="PTHR35535">
    <property type="entry name" value="HEAT SHOCK PROTEIN HSLJ"/>
    <property type="match status" value="1"/>
</dbReference>
<feature type="domain" description="DUF306" evidence="2">
    <location>
        <begin position="153"/>
        <end position="259"/>
    </location>
</feature>
<organism evidence="3 4">
    <name type="scientific">Tenggerimyces flavus</name>
    <dbReference type="NCBI Taxonomy" id="1708749"/>
    <lineage>
        <taxon>Bacteria</taxon>
        <taxon>Bacillati</taxon>
        <taxon>Actinomycetota</taxon>
        <taxon>Actinomycetes</taxon>
        <taxon>Propionibacteriales</taxon>
        <taxon>Nocardioidaceae</taxon>
        <taxon>Tenggerimyces</taxon>
    </lineage>
</organism>
<dbReference type="Gene3D" id="2.40.128.270">
    <property type="match status" value="2"/>
</dbReference>
<evidence type="ECO:0000313" key="3">
    <source>
        <dbReference type="EMBL" id="MFC3760815.1"/>
    </source>
</evidence>